<dbReference type="Proteomes" id="UP000216752">
    <property type="component" value="Chromosome"/>
</dbReference>
<reference evidence="1" key="1">
    <citation type="submission" date="2024-05" db="EMBL/GenBank/DDBJ databases">
        <title>Isolation and characterization of Sporomusa carbonis sp. nov., a carboxydotrophic hydrogenogen in the genus of Sporomusa isolated from a charcoal burning pile.</title>
        <authorList>
            <person name="Boeer T."/>
            <person name="Rosenbaum F."/>
            <person name="Eysell L."/>
            <person name="Mueller V."/>
            <person name="Daniel R."/>
            <person name="Poehlein A."/>
        </authorList>
    </citation>
    <scope>NUCLEOTIDE SEQUENCE [LARGE SCALE GENOMIC DNA]</scope>
    <source>
        <strain evidence="1">DSM 10669</strain>
    </source>
</reference>
<dbReference type="RefSeq" id="WP_094604742.1">
    <property type="nucleotide sequence ID" value="NZ_CP155573.1"/>
</dbReference>
<evidence type="ECO:0000313" key="2">
    <source>
        <dbReference type="Proteomes" id="UP000216752"/>
    </source>
</evidence>
<gene>
    <name evidence="1" type="ORF">SPSIL_020130</name>
</gene>
<proteinExistence type="predicted"/>
<name>A0ABZ3IJN6_9FIRM</name>
<keyword evidence="2" id="KW-1185">Reference proteome</keyword>
<dbReference type="EMBL" id="CP155573">
    <property type="protein sequence ID" value="XFO65866.1"/>
    <property type="molecule type" value="Genomic_DNA"/>
</dbReference>
<sequence length="73" mass="7976">MTGSKQALEVMEEFKAMIRTADGELKPGAKLVVEAMKEFEIDVTELAEDELDKIFAYLIIASRDPSGAVAVNT</sequence>
<organism evidence="1 2">
    <name type="scientific">Sporomusa silvacetica DSM 10669</name>
    <dbReference type="NCBI Taxonomy" id="1123289"/>
    <lineage>
        <taxon>Bacteria</taxon>
        <taxon>Bacillati</taxon>
        <taxon>Bacillota</taxon>
        <taxon>Negativicutes</taxon>
        <taxon>Selenomonadales</taxon>
        <taxon>Sporomusaceae</taxon>
        <taxon>Sporomusa</taxon>
    </lineage>
</organism>
<accession>A0ABZ3IJN6</accession>
<protein>
    <submittedName>
        <fullName evidence="1">Uncharacterized protein</fullName>
    </submittedName>
</protein>
<evidence type="ECO:0000313" key="1">
    <source>
        <dbReference type="EMBL" id="XFO65866.1"/>
    </source>
</evidence>